<dbReference type="SUPFAM" id="SSF53649">
    <property type="entry name" value="Alkaline phosphatase-like"/>
    <property type="match status" value="1"/>
</dbReference>
<evidence type="ECO:0000313" key="4">
    <source>
        <dbReference type="Proteomes" id="UP000346198"/>
    </source>
</evidence>
<feature type="compositionally biased region" description="Basic residues" evidence="1">
    <location>
        <begin position="61"/>
        <end position="78"/>
    </location>
</feature>
<name>A0A6C2UF52_9BACT</name>
<feature type="chain" id="PRO_5025530203" description="Sulfatase N-terminal domain-containing protein" evidence="2">
    <location>
        <begin position="20"/>
        <end position="78"/>
    </location>
</feature>
<dbReference type="Proteomes" id="UP000346198">
    <property type="component" value="Unassembled WGS sequence"/>
</dbReference>
<organism evidence="3 4">
    <name type="scientific">Pontiella sulfatireligans</name>
    <dbReference type="NCBI Taxonomy" id="2750658"/>
    <lineage>
        <taxon>Bacteria</taxon>
        <taxon>Pseudomonadati</taxon>
        <taxon>Kiritimatiellota</taxon>
        <taxon>Kiritimatiellia</taxon>
        <taxon>Kiritimatiellales</taxon>
        <taxon>Pontiellaceae</taxon>
        <taxon>Pontiella</taxon>
    </lineage>
</organism>
<dbReference type="AlphaFoldDB" id="A0A6C2UF52"/>
<keyword evidence="4" id="KW-1185">Reference proteome</keyword>
<dbReference type="InterPro" id="IPR017850">
    <property type="entry name" value="Alkaline_phosphatase_core_sf"/>
</dbReference>
<keyword evidence="2" id="KW-0732">Signal</keyword>
<sequence>MKLFITAILATGLIGSALAADRPNIVFLMTGDQSIHSMGCYGNGDVQAPNLNRRASVARNSSRKKGGFGKKSSKKKKQ</sequence>
<dbReference type="Gene3D" id="3.40.720.10">
    <property type="entry name" value="Alkaline Phosphatase, subunit A"/>
    <property type="match status" value="1"/>
</dbReference>
<gene>
    <name evidence="3" type="ORF">SCARR_00602</name>
</gene>
<evidence type="ECO:0000313" key="3">
    <source>
        <dbReference type="EMBL" id="VGO18549.1"/>
    </source>
</evidence>
<proteinExistence type="predicted"/>
<feature type="signal peptide" evidence="2">
    <location>
        <begin position="1"/>
        <end position="19"/>
    </location>
</feature>
<protein>
    <recommendedName>
        <fullName evidence="5">Sulfatase N-terminal domain-containing protein</fullName>
    </recommendedName>
</protein>
<reference evidence="3 4" key="1">
    <citation type="submission" date="2019-04" db="EMBL/GenBank/DDBJ databases">
        <authorList>
            <person name="Van Vliet M D."/>
        </authorList>
    </citation>
    <scope>NUCLEOTIDE SEQUENCE [LARGE SCALE GENOMIC DNA]</scope>
    <source>
        <strain evidence="3 4">F21</strain>
    </source>
</reference>
<evidence type="ECO:0008006" key="5">
    <source>
        <dbReference type="Google" id="ProtNLM"/>
    </source>
</evidence>
<evidence type="ECO:0000256" key="2">
    <source>
        <dbReference type="SAM" id="SignalP"/>
    </source>
</evidence>
<feature type="region of interest" description="Disordered" evidence="1">
    <location>
        <begin position="55"/>
        <end position="78"/>
    </location>
</feature>
<evidence type="ECO:0000256" key="1">
    <source>
        <dbReference type="SAM" id="MobiDB-lite"/>
    </source>
</evidence>
<dbReference type="EMBL" id="CAAHFH010000001">
    <property type="protein sequence ID" value="VGO18549.1"/>
    <property type="molecule type" value="Genomic_DNA"/>
</dbReference>
<accession>A0A6C2UF52</accession>